<dbReference type="PANTHER" id="PTHR24221:SF630">
    <property type="entry name" value="ABC TRANSPORTER B FAMILY MEMBER 29, CHLOROPLASTIC"/>
    <property type="match status" value="1"/>
</dbReference>
<dbReference type="CDD" id="cd07346">
    <property type="entry name" value="ABC_6TM_exporters"/>
    <property type="match status" value="1"/>
</dbReference>
<dbReference type="PROSITE" id="PS50929">
    <property type="entry name" value="ABC_TM1F"/>
    <property type="match status" value="1"/>
</dbReference>
<evidence type="ECO:0000256" key="6">
    <source>
        <dbReference type="ARBA" id="ARBA00023136"/>
    </source>
</evidence>
<keyword evidence="6 7" id="KW-0472">Membrane</keyword>
<gene>
    <name evidence="10" type="ORF">V6N12_035549</name>
</gene>
<dbReference type="InterPro" id="IPR039421">
    <property type="entry name" value="Type_1_exporter"/>
</dbReference>
<dbReference type="InterPro" id="IPR027417">
    <property type="entry name" value="P-loop_NTPase"/>
</dbReference>
<reference evidence="10 11" key="1">
    <citation type="journal article" date="2024" name="G3 (Bethesda)">
        <title>Genome assembly of Hibiscus sabdariffa L. provides insights into metabolisms of medicinal natural products.</title>
        <authorList>
            <person name="Kim T."/>
        </authorList>
    </citation>
    <scope>NUCLEOTIDE SEQUENCE [LARGE SCALE GENOMIC DNA]</scope>
    <source>
        <strain evidence="10">TK-2024</strain>
        <tissue evidence="10">Old leaves</tissue>
    </source>
</reference>
<evidence type="ECO:0000256" key="5">
    <source>
        <dbReference type="ARBA" id="ARBA00022989"/>
    </source>
</evidence>
<dbReference type="InterPro" id="IPR003593">
    <property type="entry name" value="AAA+_ATPase"/>
</dbReference>
<dbReference type="InterPro" id="IPR017871">
    <property type="entry name" value="ABC_transporter-like_CS"/>
</dbReference>
<dbReference type="Gene3D" id="3.40.50.300">
    <property type="entry name" value="P-loop containing nucleotide triphosphate hydrolases"/>
    <property type="match status" value="1"/>
</dbReference>
<evidence type="ECO:0000256" key="3">
    <source>
        <dbReference type="ARBA" id="ARBA00022741"/>
    </source>
</evidence>
<comment type="caution">
    <text evidence="10">The sequence shown here is derived from an EMBL/GenBank/DDBJ whole genome shotgun (WGS) entry which is preliminary data.</text>
</comment>
<name>A0ABR2ERX9_9ROSI</name>
<dbReference type="EMBL" id="JBBPBM010000011">
    <property type="protein sequence ID" value="KAK8563401.1"/>
    <property type="molecule type" value="Genomic_DNA"/>
</dbReference>
<dbReference type="PANTHER" id="PTHR24221">
    <property type="entry name" value="ATP-BINDING CASSETTE SUB-FAMILY B"/>
    <property type="match status" value="1"/>
</dbReference>
<dbReference type="SUPFAM" id="SSF52540">
    <property type="entry name" value="P-loop containing nucleoside triphosphate hydrolases"/>
    <property type="match status" value="1"/>
</dbReference>
<evidence type="ECO:0000256" key="1">
    <source>
        <dbReference type="ARBA" id="ARBA00004141"/>
    </source>
</evidence>
<keyword evidence="4" id="KW-0067">ATP-binding</keyword>
<feature type="transmembrane region" description="Helical" evidence="7">
    <location>
        <begin position="256"/>
        <end position="278"/>
    </location>
</feature>
<evidence type="ECO:0000313" key="10">
    <source>
        <dbReference type="EMBL" id="KAK8563401.1"/>
    </source>
</evidence>
<dbReference type="Gene3D" id="1.20.1560.10">
    <property type="entry name" value="ABC transporter type 1, transmembrane domain"/>
    <property type="match status" value="1"/>
</dbReference>
<evidence type="ECO:0000259" key="9">
    <source>
        <dbReference type="PROSITE" id="PS50929"/>
    </source>
</evidence>
<feature type="domain" description="ABC transmembrane type-1" evidence="9">
    <location>
        <begin position="140"/>
        <end position="404"/>
    </location>
</feature>
<dbReference type="Pfam" id="PF00664">
    <property type="entry name" value="ABC_membrane"/>
    <property type="match status" value="1"/>
</dbReference>
<feature type="domain" description="ABC transporter" evidence="8">
    <location>
        <begin position="438"/>
        <end position="675"/>
    </location>
</feature>
<evidence type="ECO:0000256" key="4">
    <source>
        <dbReference type="ARBA" id="ARBA00022840"/>
    </source>
</evidence>
<keyword evidence="2 7" id="KW-0812">Transmembrane</keyword>
<organism evidence="10 11">
    <name type="scientific">Hibiscus sabdariffa</name>
    <name type="common">roselle</name>
    <dbReference type="NCBI Taxonomy" id="183260"/>
    <lineage>
        <taxon>Eukaryota</taxon>
        <taxon>Viridiplantae</taxon>
        <taxon>Streptophyta</taxon>
        <taxon>Embryophyta</taxon>
        <taxon>Tracheophyta</taxon>
        <taxon>Spermatophyta</taxon>
        <taxon>Magnoliopsida</taxon>
        <taxon>eudicotyledons</taxon>
        <taxon>Gunneridae</taxon>
        <taxon>Pentapetalae</taxon>
        <taxon>rosids</taxon>
        <taxon>malvids</taxon>
        <taxon>Malvales</taxon>
        <taxon>Malvaceae</taxon>
        <taxon>Malvoideae</taxon>
        <taxon>Hibiscus</taxon>
    </lineage>
</organism>
<dbReference type="InterPro" id="IPR011527">
    <property type="entry name" value="ABC1_TM_dom"/>
</dbReference>
<comment type="subcellular location">
    <subcellularLocation>
        <location evidence="1">Membrane</location>
        <topology evidence="1">Multi-pass membrane protein</topology>
    </subcellularLocation>
</comment>
<keyword evidence="11" id="KW-1185">Reference proteome</keyword>
<dbReference type="SUPFAM" id="SSF90123">
    <property type="entry name" value="ABC transporter transmembrane region"/>
    <property type="match status" value="1"/>
</dbReference>
<dbReference type="SMART" id="SM00382">
    <property type="entry name" value="AAA"/>
    <property type="match status" value="1"/>
</dbReference>
<dbReference type="PROSITE" id="PS00211">
    <property type="entry name" value="ABC_TRANSPORTER_1"/>
    <property type="match status" value="1"/>
</dbReference>
<accession>A0ABR2ERX9</accession>
<evidence type="ECO:0000313" key="11">
    <source>
        <dbReference type="Proteomes" id="UP001472677"/>
    </source>
</evidence>
<dbReference type="InterPro" id="IPR036640">
    <property type="entry name" value="ABC1_TM_sf"/>
</dbReference>
<dbReference type="Proteomes" id="UP001472677">
    <property type="component" value="Unassembled WGS sequence"/>
</dbReference>
<sequence length="676" mass="74852">MLESNAGTIDQARFNLPHSRTLASPTITDHSPCKMPLHRLFFLSPPSQPPLLTPFVHLRPQQKGKPKFLHINSPSKPPLKPLNSIKIPVNLQTSQTPLFKALETLTKIKPFLQTNHQPILLGWLCSSASVFSLSQIIPRVGSFSSNLINTVSISKLREQCLLLGVLVLVKLVACYWQQAFLWEASLRTVYKMRVFVFQKVLERELDFFEGCNGVSSGDIAYRITAEASDIADTVFALLNTIVPNTLQLFAMAMQMLVINPSLSLITAMVIPFMAFVIANLGERLLKISKISHLSIATLASYLNEVLPAILFVKANNGELTERARFERLAYTDFSRHLAKKKMKALIPQIIQIIYFGVLCMLCVGSLVVSRGSFDGCSMVSFVTSLVFLVEPIQGVGKAYNELKKGEPAIERLLDLTKMKSKVIEKPDAIDLSHVKGEVKFCDVSFKYADNMPLVLDGLNFTVRAGETVALVGPSGGGKTTLVKLLLRLYEPSSGSILVDNNNIQNIRLESLRRHVSLVSQDTMLFSGTVAENIGYRDRMTNIDVEKVELAARIANADEFIRTLPEGYRSQIGPRGSLLSGGQKQRLAIARAVYQNSSILVLDEATSALDGKSELLVREAVERLMENHTVLVIAHRLETILTADRIFLLENGKLEELARSTFVARHRDSLLSAGAVI</sequence>
<protein>
    <recommendedName>
        <fullName evidence="12">ABC transporter B family member 29, chloroplastic</fullName>
    </recommendedName>
</protein>
<proteinExistence type="predicted"/>
<evidence type="ECO:0000256" key="2">
    <source>
        <dbReference type="ARBA" id="ARBA00022692"/>
    </source>
</evidence>
<dbReference type="InterPro" id="IPR003439">
    <property type="entry name" value="ABC_transporter-like_ATP-bd"/>
</dbReference>
<evidence type="ECO:0000259" key="8">
    <source>
        <dbReference type="PROSITE" id="PS50893"/>
    </source>
</evidence>
<dbReference type="PROSITE" id="PS50893">
    <property type="entry name" value="ABC_TRANSPORTER_2"/>
    <property type="match status" value="1"/>
</dbReference>
<evidence type="ECO:0000256" key="7">
    <source>
        <dbReference type="SAM" id="Phobius"/>
    </source>
</evidence>
<keyword evidence="5 7" id="KW-1133">Transmembrane helix</keyword>
<evidence type="ECO:0008006" key="12">
    <source>
        <dbReference type="Google" id="ProtNLM"/>
    </source>
</evidence>
<feature type="transmembrane region" description="Helical" evidence="7">
    <location>
        <begin position="345"/>
        <end position="368"/>
    </location>
</feature>
<keyword evidence="3" id="KW-0547">Nucleotide-binding</keyword>
<dbReference type="Pfam" id="PF00005">
    <property type="entry name" value="ABC_tran"/>
    <property type="match status" value="1"/>
</dbReference>